<feature type="domain" description="Sodium/calcium exchanger membrane region" evidence="8">
    <location>
        <begin position="11"/>
        <end position="88"/>
    </location>
</feature>
<reference evidence="9 10" key="1">
    <citation type="journal article" date="2018" name="Sci. Rep.">
        <title>Raphidocelis subcapitata (=Pseudokirchneriella subcapitata) provides an insight into genome evolution and environmental adaptations in the Sphaeropleales.</title>
        <authorList>
            <person name="Suzuki S."/>
            <person name="Yamaguchi H."/>
            <person name="Nakajima N."/>
            <person name="Kawachi M."/>
        </authorList>
    </citation>
    <scope>NUCLEOTIDE SEQUENCE [LARGE SCALE GENOMIC DNA]</scope>
    <source>
        <strain evidence="9 10">NIES-35</strain>
    </source>
</reference>
<dbReference type="GO" id="GO:0016020">
    <property type="term" value="C:membrane"/>
    <property type="evidence" value="ECO:0007669"/>
    <property type="project" value="InterPro"/>
</dbReference>
<comment type="caution">
    <text evidence="9">The sequence shown here is derived from an EMBL/GenBank/DDBJ whole genome shotgun (WGS) entry which is preliminary data.</text>
</comment>
<feature type="transmembrane region" description="Helical" evidence="7">
    <location>
        <begin position="67"/>
        <end position="87"/>
    </location>
</feature>
<keyword evidence="2" id="KW-0813">Transport</keyword>
<dbReference type="OrthoDB" id="2127281at2759"/>
<keyword evidence="5" id="KW-0406">Ion transport</keyword>
<evidence type="ECO:0000256" key="2">
    <source>
        <dbReference type="ARBA" id="ARBA00022448"/>
    </source>
</evidence>
<evidence type="ECO:0000256" key="4">
    <source>
        <dbReference type="ARBA" id="ARBA00022989"/>
    </source>
</evidence>
<dbReference type="GO" id="GO:0055085">
    <property type="term" value="P:transmembrane transport"/>
    <property type="evidence" value="ECO:0007669"/>
    <property type="project" value="InterPro"/>
</dbReference>
<keyword evidence="6 7" id="KW-0472">Membrane</keyword>
<name>A0A2V0PI33_9CHLO</name>
<dbReference type="InParanoid" id="A0A2V0PI33"/>
<evidence type="ECO:0000256" key="3">
    <source>
        <dbReference type="ARBA" id="ARBA00022692"/>
    </source>
</evidence>
<accession>A0A2V0PI33</accession>
<comment type="subcellular location">
    <subcellularLocation>
        <location evidence="1">Endomembrane system</location>
        <topology evidence="1">Multi-pass membrane protein</topology>
    </subcellularLocation>
</comment>
<evidence type="ECO:0000256" key="1">
    <source>
        <dbReference type="ARBA" id="ARBA00004127"/>
    </source>
</evidence>
<dbReference type="InterPro" id="IPR044880">
    <property type="entry name" value="NCX_ion-bd_dom_sf"/>
</dbReference>
<keyword evidence="3 7" id="KW-0812">Transmembrane</keyword>
<evidence type="ECO:0000259" key="8">
    <source>
        <dbReference type="Pfam" id="PF01699"/>
    </source>
</evidence>
<keyword evidence="10" id="KW-1185">Reference proteome</keyword>
<evidence type="ECO:0000313" key="10">
    <source>
        <dbReference type="Proteomes" id="UP000247498"/>
    </source>
</evidence>
<protein>
    <recommendedName>
        <fullName evidence="8">Sodium/calcium exchanger membrane region domain-containing protein</fullName>
    </recommendedName>
</protein>
<evidence type="ECO:0000256" key="6">
    <source>
        <dbReference type="ARBA" id="ARBA00023136"/>
    </source>
</evidence>
<dbReference type="EMBL" id="BDRX01000103">
    <property type="protein sequence ID" value="GBF97593.1"/>
    <property type="molecule type" value="Genomic_DNA"/>
</dbReference>
<keyword evidence="4 7" id="KW-1133">Transmembrane helix</keyword>
<proteinExistence type="predicted"/>
<dbReference type="STRING" id="307507.A0A2V0PI33"/>
<dbReference type="InterPro" id="IPR051171">
    <property type="entry name" value="CaCA"/>
</dbReference>
<sequence>MAAPPAQEKPAASIVAARHDEDADAAIANAFGSCAVNVFLGLGLPWTIAAIHNGARGQPFIAEAGDLAFSVGLFSGLAAAAVALMLFKRFVRGGELGGPTAVDKWGTQLDNLLVA</sequence>
<dbReference type="Proteomes" id="UP000247498">
    <property type="component" value="Unassembled WGS sequence"/>
</dbReference>
<organism evidence="9 10">
    <name type="scientific">Raphidocelis subcapitata</name>
    <dbReference type="NCBI Taxonomy" id="307507"/>
    <lineage>
        <taxon>Eukaryota</taxon>
        <taxon>Viridiplantae</taxon>
        <taxon>Chlorophyta</taxon>
        <taxon>core chlorophytes</taxon>
        <taxon>Chlorophyceae</taxon>
        <taxon>CS clade</taxon>
        <taxon>Sphaeropleales</taxon>
        <taxon>Selenastraceae</taxon>
        <taxon>Raphidocelis</taxon>
    </lineage>
</organism>
<dbReference type="Gene3D" id="1.20.1420.30">
    <property type="entry name" value="NCX, central ion-binding region"/>
    <property type="match status" value="1"/>
</dbReference>
<dbReference type="GO" id="GO:0030001">
    <property type="term" value="P:metal ion transport"/>
    <property type="evidence" value="ECO:0007669"/>
    <property type="project" value="TreeGrafter"/>
</dbReference>
<dbReference type="InterPro" id="IPR004837">
    <property type="entry name" value="NaCa_Exmemb"/>
</dbReference>
<dbReference type="GO" id="GO:0012505">
    <property type="term" value="C:endomembrane system"/>
    <property type="evidence" value="ECO:0007669"/>
    <property type="project" value="UniProtKB-SubCell"/>
</dbReference>
<dbReference type="PANTHER" id="PTHR11878">
    <property type="entry name" value="SODIUM/CALCIUM EXCHANGER"/>
    <property type="match status" value="1"/>
</dbReference>
<dbReference type="Pfam" id="PF01699">
    <property type="entry name" value="Na_Ca_ex"/>
    <property type="match status" value="1"/>
</dbReference>
<evidence type="ECO:0000256" key="5">
    <source>
        <dbReference type="ARBA" id="ARBA00023065"/>
    </source>
</evidence>
<dbReference type="PANTHER" id="PTHR11878:SF65">
    <property type="entry name" value="NA_CA-EXCHANGE PROTEIN, ISOFORM G"/>
    <property type="match status" value="1"/>
</dbReference>
<gene>
    <name evidence="9" type="ORF">Rsub_10729</name>
</gene>
<dbReference type="AlphaFoldDB" id="A0A2V0PI33"/>
<evidence type="ECO:0000313" key="9">
    <source>
        <dbReference type="EMBL" id="GBF97593.1"/>
    </source>
</evidence>
<evidence type="ECO:0000256" key="7">
    <source>
        <dbReference type="SAM" id="Phobius"/>
    </source>
</evidence>